<dbReference type="InterPro" id="IPR004378">
    <property type="entry name" value="F420H2_quin_Rdtase"/>
</dbReference>
<organism evidence="1 2">
    <name type="scientific">Mycobacteroides salmoniphilum</name>
    <dbReference type="NCBI Taxonomy" id="404941"/>
    <lineage>
        <taxon>Bacteria</taxon>
        <taxon>Bacillati</taxon>
        <taxon>Actinomycetota</taxon>
        <taxon>Actinomycetes</taxon>
        <taxon>Mycobacteriales</taxon>
        <taxon>Mycobacteriaceae</taxon>
        <taxon>Mycobacteroides</taxon>
    </lineage>
</organism>
<evidence type="ECO:0000313" key="1">
    <source>
        <dbReference type="EMBL" id="TEA00383.1"/>
    </source>
</evidence>
<sequence length="145" mass="15544">MSNSGVSGRVAAVMARVASLLGPDAMRIVARGLKLVNAVPGLFAPRLKHMAVIEHVGRKSGKRYRTPVMCCVEDGYLSVVLNYGAKADWVRNVQAAGSAGVQHRGRRHRLANPRVLPIDSLDIPAPVRAVQASTESALRGRLSEL</sequence>
<dbReference type="RefSeq" id="WP_234881048.1">
    <property type="nucleotide sequence ID" value="NZ_JAPDRC010000002.1"/>
</dbReference>
<evidence type="ECO:0008006" key="3">
    <source>
        <dbReference type="Google" id="ProtNLM"/>
    </source>
</evidence>
<name>A0A4R8SN85_9MYCO</name>
<protein>
    <recommendedName>
        <fullName evidence="3">Deazaflavin-dependent nitroreductase</fullName>
    </recommendedName>
</protein>
<evidence type="ECO:0000313" key="2">
    <source>
        <dbReference type="Proteomes" id="UP000294604"/>
    </source>
</evidence>
<proteinExistence type="predicted"/>
<comment type="caution">
    <text evidence="1">The sequence shown here is derived from an EMBL/GenBank/DDBJ whole genome shotgun (WGS) entry which is preliminary data.</text>
</comment>
<dbReference type="NCBIfam" id="TIGR00026">
    <property type="entry name" value="hi_GC_TIGR00026"/>
    <property type="match status" value="1"/>
</dbReference>
<reference evidence="1 2" key="1">
    <citation type="journal article" date="2019" name="Sci. Rep.">
        <title>Extended insight into the Mycobacterium chelonae-abscessus complex through whole genome sequencing of Mycobacterium salmoniphilum outbreak and Mycobacterium salmoniphilum-like strains.</title>
        <authorList>
            <person name="Behra P.R.K."/>
            <person name="Das S."/>
            <person name="Pettersson B.M.F."/>
            <person name="Shirreff L."/>
            <person name="DuCote T."/>
            <person name="Jacobsson K.G."/>
            <person name="Ennis D.G."/>
            <person name="Kirsebom L.A."/>
        </authorList>
    </citation>
    <scope>NUCLEOTIDE SEQUENCE [LARGE SCALE GENOMIC DNA]</scope>
    <source>
        <strain evidence="1 2">CCUG 60884</strain>
    </source>
</reference>
<accession>A0A4R8SN85</accession>
<dbReference type="Pfam" id="PF04075">
    <property type="entry name" value="F420H2_quin_red"/>
    <property type="match status" value="1"/>
</dbReference>
<gene>
    <name evidence="1" type="ORF">CCUG60884_04273</name>
</gene>
<dbReference type="GO" id="GO:0016491">
    <property type="term" value="F:oxidoreductase activity"/>
    <property type="evidence" value="ECO:0007669"/>
    <property type="project" value="InterPro"/>
</dbReference>
<dbReference type="AlphaFoldDB" id="A0A4R8SN85"/>
<dbReference type="Proteomes" id="UP000294604">
    <property type="component" value="Unassembled WGS sequence"/>
</dbReference>
<dbReference type="EMBL" id="PECL01000014">
    <property type="protein sequence ID" value="TEA00383.1"/>
    <property type="molecule type" value="Genomic_DNA"/>
</dbReference>
<dbReference type="Gene3D" id="2.30.110.10">
    <property type="entry name" value="Electron Transport, Fmn-binding Protein, Chain A"/>
    <property type="match status" value="1"/>
</dbReference>
<dbReference type="InterPro" id="IPR012349">
    <property type="entry name" value="Split_barrel_FMN-bd"/>
</dbReference>